<keyword evidence="9" id="KW-1185">Reference proteome</keyword>
<dbReference type="PANTHER" id="PTHR23507">
    <property type="entry name" value="ZGC:174356"/>
    <property type="match status" value="1"/>
</dbReference>
<feature type="transmembrane region" description="Helical" evidence="6">
    <location>
        <begin position="355"/>
        <end position="375"/>
    </location>
</feature>
<feature type="transmembrane region" description="Helical" evidence="6">
    <location>
        <begin position="100"/>
        <end position="117"/>
    </location>
</feature>
<feature type="transmembrane region" description="Helical" evidence="6">
    <location>
        <begin position="194"/>
        <end position="216"/>
    </location>
</feature>
<dbReference type="PANTHER" id="PTHR23507:SF1">
    <property type="entry name" value="FI18259P1-RELATED"/>
    <property type="match status" value="1"/>
</dbReference>
<feature type="transmembrane region" description="Helical" evidence="6">
    <location>
        <begin position="286"/>
        <end position="310"/>
    </location>
</feature>
<feature type="transmembrane region" description="Helical" evidence="6">
    <location>
        <begin position="162"/>
        <end position="182"/>
    </location>
</feature>
<sequence length="439" mass="49853">METKQEKPAKTPEWRDLGVLAKIQYVWSNMTVEPLLALYIMPSVLSGLATQNLNLEKACRVNLAYGDVVCDALSRRDTANFTSEEQMVQQIVAKMQGWKTILQSALPCLLILFWGSWSDRHGRRKPCMMIPIVGELLSALGLIVCTYLDWLPMEASGITESLFPGLTGGWFTQMMGVFSYIADITDKDNRTLRVGIVHLCVSLGFPLGMALSGILLKQIGFYGIFSISSAMYIIALFYGYYCVKEPQRESKPQKINEKNALLDFFDKDHVMETFTVAFSGRNRVRVLMLIVVVMVVIGPMHGEMSVFYLFTRYRFNWSEVEFSFFSTYSMVTHFIGMYFYAPMYTNVYAATMKTFPGAFFLLGGALTLPAVLIFCSMYRMHRNDKIQTTDNEKNDNEKPASVGEAGGNEKTYLSYDNQGYVKEKSIDIPRVEHLEHSRL</sequence>
<organism evidence="8 9">
    <name type="scientific">Lutzomyia longipalpis</name>
    <name type="common">Sand fly</name>
    <dbReference type="NCBI Taxonomy" id="7200"/>
    <lineage>
        <taxon>Eukaryota</taxon>
        <taxon>Metazoa</taxon>
        <taxon>Ecdysozoa</taxon>
        <taxon>Arthropoda</taxon>
        <taxon>Hexapoda</taxon>
        <taxon>Insecta</taxon>
        <taxon>Pterygota</taxon>
        <taxon>Neoptera</taxon>
        <taxon>Endopterygota</taxon>
        <taxon>Diptera</taxon>
        <taxon>Nematocera</taxon>
        <taxon>Psychodoidea</taxon>
        <taxon>Psychodidae</taxon>
        <taxon>Lutzomyia</taxon>
        <taxon>Lutzomyia</taxon>
    </lineage>
</organism>
<evidence type="ECO:0000256" key="2">
    <source>
        <dbReference type="ARBA" id="ARBA00022692"/>
    </source>
</evidence>
<feature type="transmembrane region" description="Helical" evidence="6">
    <location>
        <begin position="129"/>
        <end position="150"/>
    </location>
</feature>
<evidence type="ECO:0000313" key="8">
    <source>
        <dbReference type="EnsemblMetazoa" id="LLOJ001771-PA"/>
    </source>
</evidence>
<name>A0A1B0CBZ1_LUTLO</name>
<dbReference type="VEuPathDB" id="VectorBase:LLONM1_004755"/>
<feature type="region of interest" description="Disordered" evidence="5">
    <location>
        <begin position="386"/>
        <end position="411"/>
    </location>
</feature>
<dbReference type="SUPFAM" id="SSF103473">
    <property type="entry name" value="MFS general substrate transporter"/>
    <property type="match status" value="1"/>
</dbReference>
<dbReference type="EnsemblMetazoa" id="LLOJ001771-RA">
    <property type="protein sequence ID" value="LLOJ001771-PA"/>
    <property type="gene ID" value="LLOJ001771"/>
</dbReference>
<evidence type="ECO:0000256" key="6">
    <source>
        <dbReference type="SAM" id="Phobius"/>
    </source>
</evidence>
<dbReference type="EMBL" id="GITU01009442">
    <property type="protein sequence ID" value="MBC1178145.1"/>
    <property type="molecule type" value="Transcribed_RNA"/>
</dbReference>
<keyword evidence="3 6" id="KW-1133">Transmembrane helix</keyword>
<evidence type="ECO:0000313" key="7">
    <source>
        <dbReference type="EMBL" id="MBC1178145.1"/>
    </source>
</evidence>
<dbReference type="InterPro" id="IPR036259">
    <property type="entry name" value="MFS_trans_sf"/>
</dbReference>
<evidence type="ECO:0000313" key="9">
    <source>
        <dbReference type="Proteomes" id="UP000092461"/>
    </source>
</evidence>
<comment type="subcellular location">
    <subcellularLocation>
        <location evidence="1">Membrane</location>
        <topology evidence="1">Multi-pass membrane protein</topology>
    </subcellularLocation>
</comment>
<feature type="transmembrane region" description="Helical" evidence="6">
    <location>
        <begin position="221"/>
        <end position="241"/>
    </location>
</feature>
<dbReference type="EMBL" id="AJWK01006000">
    <property type="status" value="NOT_ANNOTATED_CDS"/>
    <property type="molecule type" value="Genomic_DNA"/>
</dbReference>
<keyword evidence="4 6" id="KW-0472">Membrane</keyword>
<dbReference type="Pfam" id="PF07690">
    <property type="entry name" value="MFS_1"/>
    <property type="match status" value="1"/>
</dbReference>
<keyword evidence="2 6" id="KW-0812">Transmembrane</keyword>
<feature type="compositionally biased region" description="Basic and acidic residues" evidence="5">
    <location>
        <begin position="386"/>
        <end position="398"/>
    </location>
</feature>
<dbReference type="InterPro" id="IPR011701">
    <property type="entry name" value="MFS"/>
</dbReference>
<reference evidence="8" key="3">
    <citation type="submission" date="2020-05" db="UniProtKB">
        <authorList>
            <consortium name="EnsemblMetazoa"/>
        </authorList>
    </citation>
    <scope>IDENTIFICATION</scope>
    <source>
        <strain evidence="8">Jacobina</strain>
    </source>
</reference>
<feature type="transmembrane region" description="Helical" evidence="6">
    <location>
        <begin position="322"/>
        <end position="343"/>
    </location>
</feature>
<dbReference type="Proteomes" id="UP000092461">
    <property type="component" value="Unassembled WGS sequence"/>
</dbReference>
<reference evidence="7" key="2">
    <citation type="journal article" date="2020" name="BMC">
        <title>Leishmania infection induces a limited differential gene expression in the sand fly midgut.</title>
        <authorList>
            <person name="Coutinho-Abreu I.V."/>
            <person name="Serafim T.D."/>
            <person name="Meneses C."/>
            <person name="Kamhawi S."/>
            <person name="Oliveira F."/>
            <person name="Valenzuela J.G."/>
        </authorList>
    </citation>
    <scope>NUCLEOTIDE SEQUENCE</scope>
    <source>
        <strain evidence="7">Jacobina</strain>
        <tissue evidence="7">Midgut</tissue>
    </source>
</reference>
<evidence type="ECO:0000256" key="1">
    <source>
        <dbReference type="ARBA" id="ARBA00004141"/>
    </source>
</evidence>
<evidence type="ECO:0000256" key="5">
    <source>
        <dbReference type="SAM" id="MobiDB-lite"/>
    </source>
</evidence>
<proteinExistence type="predicted"/>
<dbReference type="GO" id="GO:0022857">
    <property type="term" value="F:transmembrane transporter activity"/>
    <property type="evidence" value="ECO:0007669"/>
    <property type="project" value="InterPro"/>
</dbReference>
<dbReference type="AlphaFoldDB" id="A0A1B0CBZ1"/>
<evidence type="ECO:0000256" key="3">
    <source>
        <dbReference type="ARBA" id="ARBA00022989"/>
    </source>
</evidence>
<protein>
    <submittedName>
        <fullName evidence="7">Putative transporter add1 major facilitator superfamily protein</fullName>
    </submittedName>
</protein>
<evidence type="ECO:0000256" key="4">
    <source>
        <dbReference type="ARBA" id="ARBA00023136"/>
    </source>
</evidence>
<reference evidence="9" key="1">
    <citation type="submission" date="2012-05" db="EMBL/GenBank/DDBJ databases">
        <title>Whole Genome Assembly of Lutzomyia longipalpis.</title>
        <authorList>
            <person name="Richards S."/>
            <person name="Qu C."/>
            <person name="Dillon R."/>
            <person name="Worley K."/>
            <person name="Scherer S."/>
            <person name="Batterton M."/>
            <person name="Taylor A."/>
            <person name="Hawes A."/>
            <person name="Hernandez B."/>
            <person name="Kovar C."/>
            <person name="Mandapat C."/>
            <person name="Pham C."/>
            <person name="Qu C."/>
            <person name="Jing C."/>
            <person name="Bess C."/>
            <person name="Bandaranaike D."/>
            <person name="Ngo D."/>
            <person name="Ongeri F."/>
            <person name="Arias F."/>
            <person name="Lara F."/>
            <person name="Weissenberger G."/>
            <person name="Kamau G."/>
            <person name="Han H."/>
            <person name="Shen H."/>
            <person name="Dinh H."/>
            <person name="Khalil I."/>
            <person name="Jones J."/>
            <person name="Shafer J."/>
            <person name="Jayaseelan J."/>
            <person name="Quiroz J."/>
            <person name="Blankenburg K."/>
            <person name="Nguyen L."/>
            <person name="Jackson L."/>
            <person name="Francisco L."/>
            <person name="Tang L.-Y."/>
            <person name="Pu L.-L."/>
            <person name="Perales L."/>
            <person name="Lorensuhewa L."/>
            <person name="Munidasa M."/>
            <person name="Coyle M."/>
            <person name="Taylor M."/>
            <person name="Puazo M."/>
            <person name="Firestine M."/>
            <person name="Scheel M."/>
            <person name="Javaid M."/>
            <person name="Wang M."/>
            <person name="Li M."/>
            <person name="Tabassum N."/>
            <person name="Saada N."/>
            <person name="Osuji N."/>
            <person name="Aqrawi P."/>
            <person name="Fu Q."/>
            <person name="Thornton R."/>
            <person name="Raj R."/>
            <person name="Goodspeed R."/>
            <person name="Mata R."/>
            <person name="Najjar R."/>
            <person name="Gubbala S."/>
            <person name="Lee S."/>
            <person name="Denson S."/>
            <person name="Patil S."/>
            <person name="Macmil S."/>
            <person name="Qi S."/>
            <person name="Matskevitch T."/>
            <person name="Palculict T."/>
            <person name="Mathew T."/>
            <person name="Vee V."/>
            <person name="Velamala V."/>
            <person name="Korchina V."/>
            <person name="Cai W."/>
            <person name="Liu W."/>
            <person name="Dai W."/>
            <person name="Zou X."/>
            <person name="Zhu Y."/>
            <person name="Zhang Y."/>
            <person name="Wu Y.-Q."/>
            <person name="Xin Y."/>
            <person name="Nazarath L."/>
            <person name="Kovar C."/>
            <person name="Han Y."/>
            <person name="Muzny D."/>
            <person name="Gibbs R."/>
        </authorList>
    </citation>
    <scope>NUCLEOTIDE SEQUENCE [LARGE SCALE GENOMIC DNA]</scope>
    <source>
        <strain evidence="9">Jacobina</strain>
    </source>
</reference>
<dbReference type="Gene3D" id="1.20.1250.20">
    <property type="entry name" value="MFS general substrate transporter like domains"/>
    <property type="match status" value="1"/>
</dbReference>
<dbReference type="EMBL" id="AJWK01006001">
    <property type="status" value="NOT_ANNOTATED_CDS"/>
    <property type="molecule type" value="Genomic_DNA"/>
</dbReference>
<dbReference type="GO" id="GO:0016020">
    <property type="term" value="C:membrane"/>
    <property type="evidence" value="ECO:0007669"/>
    <property type="project" value="UniProtKB-SubCell"/>
</dbReference>
<dbReference type="VEuPathDB" id="VectorBase:LLOJ001771"/>
<accession>A0A1B0CBZ1</accession>